<organism evidence="2 3">
    <name type="scientific">Pisum sativum</name>
    <name type="common">Garden pea</name>
    <name type="synonym">Lathyrus oleraceus</name>
    <dbReference type="NCBI Taxonomy" id="3888"/>
    <lineage>
        <taxon>Eukaryota</taxon>
        <taxon>Viridiplantae</taxon>
        <taxon>Streptophyta</taxon>
        <taxon>Embryophyta</taxon>
        <taxon>Tracheophyta</taxon>
        <taxon>Spermatophyta</taxon>
        <taxon>Magnoliopsida</taxon>
        <taxon>eudicotyledons</taxon>
        <taxon>Gunneridae</taxon>
        <taxon>Pentapetalae</taxon>
        <taxon>rosids</taxon>
        <taxon>fabids</taxon>
        <taxon>Fabales</taxon>
        <taxon>Fabaceae</taxon>
        <taxon>Papilionoideae</taxon>
        <taxon>50 kb inversion clade</taxon>
        <taxon>NPAAA clade</taxon>
        <taxon>Hologalegina</taxon>
        <taxon>IRL clade</taxon>
        <taxon>Fabeae</taxon>
        <taxon>Lathyrus</taxon>
    </lineage>
</organism>
<gene>
    <name evidence="2" type="ORF">KIW84_053079</name>
</gene>
<dbReference type="Gramene" id="Psat05G0307900-T1">
    <property type="protein sequence ID" value="KAI5406600.1"/>
    <property type="gene ID" value="KIW84_053079"/>
</dbReference>
<keyword evidence="3" id="KW-1185">Reference proteome</keyword>
<sequence length="198" mass="22928">MSHNGRGFLFSFPKTWLAKRRRGNVRLCEPLRPVLPGFFEGTRILLGHRKFFRWGYARRGHEVNFSLLSTLCEITMLLIWSSLLIATSPSLRIFPSVVIHVNKHTHEGGMIIKPMKEKRDALKALTQEETTQALAQFEQVDHLKKSFERAQSTLDSLEKKISLLKDEIVATFVHHFEKGIRHVTFLYPDLDLSLMDPF</sequence>
<dbReference type="Proteomes" id="UP001058974">
    <property type="component" value="Chromosome 5"/>
</dbReference>
<protein>
    <submittedName>
        <fullName evidence="2">Uncharacterized protein</fullName>
    </submittedName>
</protein>
<evidence type="ECO:0000256" key="1">
    <source>
        <dbReference type="SAM" id="Coils"/>
    </source>
</evidence>
<evidence type="ECO:0000313" key="3">
    <source>
        <dbReference type="Proteomes" id="UP001058974"/>
    </source>
</evidence>
<evidence type="ECO:0000313" key="2">
    <source>
        <dbReference type="EMBL" id="KAI5406600.1"/>
    </source>
</evidence>
<reference evidence="2 3" key="1">
    <citation type="journal article" date="2022" name="Nat. Genet.">
        <title>Improved pea reference genome and pan-genome highlight genomic features and evolutionary characteristics.</title>
        <authorList>
            <person name="Yang T."/>
            <person name="Liu R."/>
            <person name="Luo Y."/>
            <person name="Hu S."/>
            <person name="Wang D."/>
            <person name="Wang C."/>
            <person name="Pandey M.K."/>
            <person name="Ge S."/>
            <person name="Xu Q."/>
            <person name="Li N."/>
            <person name="Li G."/>
            <person name="Huang Y."/>
            <person name="Saxena R.K."/>
            <person name="Ji Y."/>
            <person name="Li M."/>
            <person name="Yan X."/>
            <person name="He Y."/>
            <person name="Liu Y."/>
            <person name="Wang X."/>
            <person name="Xiang C."/>
            <person name="Varshney R.K."/>
            <person name="Ding H."/>
            <person name="Gao S."/>
            <person name="Zong X."/>
        </authorList>
    </citation>
    <scope>NUCLEOTIDE SEQUENCE [LARGE SCALE GENOMIC DNA]</scope>
    <source>
        <strain evidence="2 3">cv. Zhongwan 6</strain>
    </source>
</reference>
<comment type="caution">
    <text evidence="2">The sequence shown here is derived from an EMBL/GenBank/DDBJ whole genome shotgun (WGS) entry which is preliminary data.</text>
</comment>
<feature type="coiled-coil region" evidence="1">
    <location>
        <begin position="140"/>
        <end position="167"/>
    </location>
</feature>
<accession>A0A9D4WTL9</accession>
<keyword evidence="1" id="KW-0175">Coiled coil</keyword>
<proteinExistence type="predicted"/>
<dbReference type="EMBL" id="JAMSHJ010000005">
    <property type="protein sequence ID" value="KAI5406600.1"/>
    <property type="molecule type" value="Genomic_DNA"/>
</dbReference>
<dbReference type="AlphaFoldDB" id="A0A9D4WTL9"/>
<name>A0A9D4WTL9_PEA</name>